<feature type="transmembrane region" description="Helical" evidence="5">
    <location>
        <begin position="261"/>
        <end position="279"/>
    </location>
</feature>
<feature type="domain" description="Inositolphosphotransferase Aur1/Ipt1" evidence="6">
    <location>
        <begin position="137"/>
        <end position="297"/>
    </location>
</feature>
<evidence type="ECO:0000256" key="4">
    <source>
        <dbReference type="ARBA" id="ARBA00023136"/>
    </source>
</evidence>
<evidence type="ECO:0000256" key="1">
    <source>
        <dbReference type="ARBA" id="ARBA00004141"/>
    </source>
</evidence>
<feature type="transmembrane region" description="Helical" evidence="5">
    <location>
        <begin position="21"/>
        <end position="39"/>
    </location>
</feature>
<dbReference type="InterPro" id="IPR036938">
    <property type="entry name" value="PAP2/HPO_sf"/>
</dbReference>
<gene>
    <name evidence="7" type="ORF">H9L21_03520</name>
</gene>
<dbReference type="InterPro" id="IPR052185">
    <property type="entry name" value="IPC_Synthase-Related"/>
</dbReference>
<dbReference type="Pfam" id="PF14378">
    <property type="entry name" value="PAP2_3"/>
    <property type="match status" value="1"/>
</dbReference>
<dbReference type="EMBL" id="CP060587">
    <property type="protein sequence ID" value="QNL95029.1"/>
    <property type="molecule type" value="Genomic_DNA"/>
</dbReference>
<feature type="transmembrane region" description="Helical" evidence="5">
    <location>
        <begin position="176"/>
        <end position="193"/>
    </location>
</feature>
<feature type="transmembrane region" description="Helical" evidence="5">
    <location>
        <begin position="74"/>
        <end position="91"/>
    </location>
</feature>
<evidence type="ECO:0000259" key="6">
    <source>
        <dbReference type="Pfam" id="PF14378"/>
    </source>
</evidence>
<evidence type="ECO:0000313" key="7">
    <source>
        <dbReference type="EMBL" id="QNL95029.1"/>
    </source>
</evidence>
<proteinExistence type="predicted"/>
<keyword evidence="2 5" id="KW-0812">Transmembrane</keyword>
<feature type="transmembrane region" description="Helical" evidence="5">
    <location>
        <begin position="145"/>
        <end position="164"/>
    </location>
</feature>
<dbReference type="Proteomes" id="UP000515871">
    <property type="component" value="Chromosome"/>
</dbReference>
<feature type="transmembrane region" description="Helical" evidence="5">
    <location>
        <begin position="285"/>
        <end position="304"/>
    </location>
</feature>
<accession>A0ABX6SUF0</accession>
<keyword evidence="3 5" id="KW-1133">Transmembrane helix</keyword>
<reference evidence="7 8" key="1">
    <citation type="submission" date="2020-08" db="EMBL/GenBank/DDBJ databases">
        <title>Novel species in genus Aeromicrobium.</title>
        <authorList>
            <person name="Zhang G."/>
        </authorList>
    </citation>
    <scope>NUCLEOTIDE SEQUENCE [LARGE SCALE GENOMIC DNA]</scope>
    <source>
        <strain evidence="8">zg-629</strain>
    </source>
</reference>
<name>A0ABX6SUF0_9ACTN</name>
<comment type="subcellular location">
    <subcellularLocation>
        <location evidence="1">Membrane</location>
        <topology evidence="1">Multi-pass membrane protein</topology>
    </subcellularLocation>
</comment>
<sequence>MTTEESTEATEPRSKAVRWRPLAIAVYAAALVAWIVVIGVPTDPFQMFAWMWLAVIAWRWGVPARAHLDFVKDWWPAFAVLVVYLYSRGLSDELIGTVHWTMPIHVDRWLTGGNDLPTAYLQDALCGDPCVRETSPRWYDVLLTTVYYTHFVVALTLALVLWVRNRVDWAAWLSRYLVMNVAGLIVYVLYPMAPPWLASKEGYIAESLPRLTGRGWSDIGLGGFHVILAEVGNPVAAMPSLHGGIAMLVALWTIRRLTSPWRWTALIYPLVMAFALVYYAEHYVIDIIAGWALAGLVMFGVGWWERRHHVPI</sequence>
<evidence type="ECO:0000256" key="3">
    <source>
        <dbReference type="ARBA" id="ARBA00022989"/>
    </source>
</evidence>
<dbReference type="CDD" id="cd03386">
    <property type="entry name" value="PAP2_Aur1_like"/>
    <property type="match status" value="1"/>
</dbReference>
<feature type="transmembrane region" description="Helical" evidence="5">
    <location>
        <begin position="45"/>
        <end position="62"/>
    </location>
</feature>
<dbReference type="Gene3D" id="1.20.144.10">
    <property type="entry name" value="Phosphatidic acid phosphatase type 2/haloperoxidase"/>
    <property type="match status" value="1"/>
</dbReference>
<evidence type="ECO:0000313" key="8">
    <source>
        <dbReference type="Proteomes" id="UP000515871"/>
    </source>
</evidence>
<dbReference type="InterPro" id="IPR026841">
    <property type="entry name" value="Aur1/Ipt1"/>
</dbReference>
<evidence type="ECO:0000256" key="5">
    <source>
        <dbReference type="SAM" id="Phobius"/>
    </source>
</evidence>
<keyword evidence="4 5" id="KW-0472">Membrane</keyword>
<dbReference type="RefSeq" id="WP_154595666.1">
    <property type="nucleotide sequence ID" value="NZ_CP060587.1"/>
</dbReference>
<feature type="transmembrane region" description="Helical" evidence="5">
    <location>
        <begin position="235"/>
        <end position="254"/>
    </location>
</feature>
<keyword evidence="8" id="KW-1185">Reference proteome</keyword>
<dbReference type="SUPFAM" id="SSF48317">
    <property type="entry name" value="Acid phosphatase/Vanadium-dependent haloperoxidase"/>
    <property type="match status" value="1"/>
</dbReference>
<protein>
    <submittedName>
        <fullName evidence="7">Inositol phosphorylceramide synthase</fullName>
    </submittedName>
</protein>
<evidence type="ECO:0000256" key="2">
    <source>
        <dbReference type="ARBA" id="ARBA00022692"/>
    </source>
</evidence>
<dbReference type="PANTHER" id="PTHR31310">
    <property type="match status" value="1"/>
</dbReference>
<organism evidence="7 8">
    <name type="scientific">Aeromicrobium senzhongii</name>
    <dbReference type="NCBI Taxonomy" id="2663859"/>
    <lineage>
        <taxon>Bacteria</taxon>
        <taxon>Bacillati</taxon>
        <taxon>Actinomycetota</taxon>
        <taxon>Actinomycetes</taxon>
        <taxon>Propionibacteriales</taxon>
        <taxon>Nocardioidaceae</taxon>
        <taxon>Aeromicrobium</taxon>
    </lineage>
</organism>
<dbReference type="PANTHER" id="PTHR31310:SF7">
    <property type="entry name" value="PA-PHOSPHATASE RELATED-FAMILY PROTEIN DDB_G0268928"/>
    <property type="match status" value="1"/>
</dbReference>